<dbReference type="AlphaFoldDB" id="A0ABD0RYT0"/>
<evidence type="ECO:0000313" key="2">
    <source>
        <dbReference type="EMBL" id="KAL0203251.1"/>
    </source>
</evidence>
<feature type="domain" description="TRIM8/14/16/25/29/45/65 coiled-coil region" evidence="1">
    <location>
        <begin position="1"/>
        <end position="97"/>
    </location>
</feature>
<organism evidence="2 3">
    <name type="scientific">Cirrhinus mrigala</name>
    <name type="common">Mrigala</name>
    <dbReference type="NCBI Taxonomy" id="683832"/>
    <lineage>
        <taxon>Eukaryota</taxon>
        <taxon>Metazoa</taxon>
        <taxon>Chordata</taxon>
        <taxon>Craniata</taxon>
        <taxon>Vertebrata</taxon>
        <taxon>Euteleostomi</taxon>
        <taxon>Actinopterygii</taxon>
        <taxon>Neopterygii</taxon>
        <taxon>Teleostei</taxon>
        <taxon>Ostariophysi</taxon>
        <taxon>Cypriniformes</taxon>
        <taxon>Cyprinidae</taxon>
        <taxon>Labeoninae</taxon>
        <taxon>Labeonini</taxon>
        <taxon>Cirrhinus</taxon>
    </lineage>
</organism>
<dbReference type="EMBL" id="JAMKFB020000001">
    <property type="protein sequence ID" value="KAL0203251.1"/>
    <property type="molecule type" value="Genomic_DNA"/>
</dbReference>
<dbReference type="InterPro" id="IPR058030">
    <property type="entry name" value="TRIM8/14/16/25/29/45/65_CC"/>
</dbReference>
<protein>
    <recommendedName>
        <fullName evidence="1">TRIM8/14/16/25/29/45/65 coiled-coil region domain-containing protein</fullName>
    </recommendedName>
</protein>
<keyword evidence="3" id="KW-1185">Reference proteome</keyword>
<feature type="non-terminal residue" evidence="2">
    <location>
        <position position="102"/>
    </location>
</feature>
<dbReference type="Pfam" id="PF25600">
    <property type="entry name" value="TRIM_CC"/>
    <property type="match status" value="1"/>
</dbReference>
<evidence type="ECO:0000259" key="1">
    <source>
        <dbReference type="Pfam" id="PF25600"/>
    </source>
</evidence>
<evidence type="ECO:0000313" key="3">
    <source>
        <dbReference type="Proteomes" id="UP001529510"/>
    </source>
</evidence>
<sequence>AELLEVVEMGQRAAELRSQAFIRELQTEISDLRNRCSTLTQLTQSQDHVSFFKSYPAYSSLPETKSWAEVALTPDPTAGAVLRNVTQMVEEVQEALKRLSTI</sequence>
<comment type="caution">
    <text evidence="2">The sequence shown here is derived from an EMBL/GenBank/DDBJ whole genome shotgun (WGS) entry which is preliminary data.</text>
</comment>
<name>A0ABD0RYT0_CIRMR</name>
<feature type="non-terminal residue" evidence="2">
    <location>
        <position position="1"/>
    </location>
</feature>
<dbReference type="Proteomes" id="UP001529510">
    <property type="component" value="Unassembled WGS sequence"/>
</dbReference>
<accession>A0ABD0RYT0</accession>
<gene>
    <name evidence="2" type="ORF">M9458_001269</name>
</gene>
<proteinExistence type="predicted"/>
<reference evidence="2 3" key="1">
    <citation type="submission" date="2024-05" db="EMBL/GenBank/DDBJ databases">
        <title>Genome sequencing and assembly of Indian major carp, Cirrhinus mrigala (Hamilton, 1822).</title>
        <authorList>
            <person name="Mohindra V."/>
            <person name="Chowdhury L.M."/>
            <person name="Lal K."/>
            <person name="Jena J.K."/>
        </authorList>
    </citation>
    <scope>NUCLEOTIDE SEQUENCE [LARGE SCALE GENOMIC DNA]</scope>
    <source>
        <strain evidence="2">CM1030</strain>
        <tissue evidence="2">Blood</tissue>
    </source>
</reference>